<dbReference type="SUPFAM" id="SSF47473">
    <property type="entry name" value="EF-hand"/>
    <property type="match status" value="1"/>
</dbReference>
<dbReference type="PROSITE" id="PS50222">
    <property type="entry name" value="EF_HAND_2"/>
    <property type="match status" value="1"/>
</dbReference>
<reference evidence="3" key="1">
    <citation type="submission" date="2019-10" db="EMBL/GenBank/DDBJ databases">
        <authorList>
            <person name="Zhang R."/>
            <person name="Pan Y."/>
            <person name="Wang J."/>
            <person name="Ma R."/>
            <person name="Yu S."/>
        </authorList>
    </citation>
    <scope>NUCLEOTIDE SEQUENCE</scope>
    <source>
        <strain evidence="3">LA-IB0</strain>
        <tissue evidence="3">Leaf</tissue>
    </source>
</reference>
<protein>
    <recommendedName>
        <fullName evidence="2">EF-hand domain-containing protein</fullName>
    </recommendedName>
</protein>
<dbReference type="Pfam" id="PF13833">
    <property type="entry name" value="EF-hand_8"/>
    <property type="match status" value="1"/>
</dbReference>
<gene>
    <name evidence="3" type="ORF">BUALT_Bualt18G0034600</name>
</gene>
<dbReference type="AlphaFoldDB" id="A0AAV6W8A9"/>
<evidence type="ECO:0000313" key="4">
    <source>
        <dbReference type="Proteomes" id="UP000826271"/>
    </source>
</evidence>
<proteinExistence type="predicted"/>
<dbReference type="InterPro" id="IPR018247">
    <property type="entry name" value="EF_Hand_1_Ca_BS"/>
</dbReference>
<name>A0AAV6W8A9_9LAMI</name>
<comment type="caution">
    <text evidence="3">The sequence shown here is derived from an EMBL/GenBank/DDBJ whole genome shotgun (WGS) entry which is preliminary data.</text>
</comment>
<dbReference type="InterPro" id="IPR044205">
    <property type="entry name" value="KIC/PBP1/KRP1"/>
</dbReference>
<accession>A0AAV6W8A9</accession>
<keyword evidence="4" id="KW-1185">Reference proteome</keyword>
<dbReference type="Proteomes" id="UP000826271">
    <property type="component" value="Unassembled WGS sequence"/>
</dbReference>
<keyword evidence="1" id="KW-0106">Calcium</keyword>
<sequence length="198" mass="22083">MNDFQDMLPVMADKLGGEGLIEEMCKGFSVLMDREKGVITYESLKKNSSCVLGLQDLRDDELQSMLKEGDLNGDGALDQMEFCVLIYENGSDEICQDEYFNINMEEPMVYDIASAQGREGDILNEPMSVENVLHQDTISITFAPTANLQTSSLDLDVAFDHCEPLAIDDTYYLLSESARDAKAQKLNEQQSSKSPILI</sequence>
<dbReference type="PANTHER" id="PTHR47319">
    <property type="entry name" value="CALCIUM-BINDING PROTEIN KIC"/>
    <property type="match status" value="1"/>
</dbReference>
<evidence type="ECO:0000313" key="3">
    <source>
        <dbReference type="EMBL" id="KAG8364782.1"/>
    </source>
</evidence>
<dbReference type="Gene3D" id="1.10.238.10">
    <property type="entry name" value="EF-hand"/>
    <property type="match status" value="1"/>
</dbReference>
<dbReference type="PROSITE" id="PS00018">
    <property type="entry name" value="EF_HAND_1"/>
    <property type="match status" value="1"/>
</dbReference>
<dbReference type="PANTHER" id="PTHR47319:SF6">
    <property type="entry name" value="OS06G0683400 PROTEIN"/>
    <property type="match status" value="1"/>
</dbReference>
<evidence type="ECO:0000256" key="1">
    <source>
        <dbReference type="ARBA" id="ARBA00022837"/>
    </source>
</evidence>
<dbReference type="InterPro" id="IPR011992">
    <property type="entry name" value="EF-hand-dom_pair"/>
</dbReference>
<organism evidence="3 4">
    <name type="scientific">Buddleja alternifolia</name>
    <dbReference type="NCBI Taxonomy" id="168488"/>
    <lineage>
        <taxon>Eukaryota</taxon>
        <taxon>Viridiplantae</taxon>
        <taxon>Streptophyta</taxon>
        <taxon>Embryophyta</taxon>
        <taxon>Tracheophyta</taxon>
        <taxon>Spermatophyta</taxon>
        <taxon>Magnoliopsida</taxon>
        <taxon>eudicotyledons</taxon>
        <taxon>Gunneridae</taxon>
        <taxon>Pentapetalae</taxon>
        <taxon>asterids</taxon>
        <taxon>lamiids</taxon>
        <taxon>Lamiales</taxon>
        <taxon>Scrophulariaceae</taxon>
        <taxon>Buddlejeae</taxon>
        <taxon>Buddleja</taxon>
    </lineage>
</organism>
<dbReference type="EMBL" id="WHWC01000018">
    <property type="protein sequence ID" value="KAG8364782.1"/>
    <property type="molecule type" value="Genomic_DNA"/>
</dbReference>
<feature type="domain" description="EF-hand" evidence="2">
    <location>
        <begin position="57"/>
        <end position="92"/>
    </location>
</feature>
<dbReference type="InterPro" id="IPR002048">
    <property type="entry name" value="EF_hand_dom"/>
</dbReference>
<dbReference type="GO" id="GO:0005509">
    <property type="term" value="F:calcium ion binding"/>
    <property type="evidence" value="ECO:0007669"/>
    <property type="project" value="InterPro"/>
</dbReference>
<evidence type="ECO:0000259" key="2">
    <source>
        <dbReference type="PROSITE" id="PS50222"/>
    </source>
</evidence>